<proteinExistence type="predicted"/>
<dbReference type="AlphaFoldDB" id="A0A224X6X4"/>
<name>A0A224X6X4_9LACT</name>
<comment type="caution">
    <text evidence="2">The sequence shown here is derived from an EMBL/GenBank/DDBJ whole genome shotgun (WGS) entry which is preliminary data.</text>
</comment>
<evidence type="ECO:0000313" key="3">
    <source>
        <dbReference type="Proteomes" id="UP000218689"/>
    </source>
</evidence>
<protein>
    <recommendedName>
        <fullName evidence="4">Glucitol operon activator protein</fullName>
    </recommendedName>
</protein>
<keyword evidence="1" id="KW-0472">Membrane</keyword>
<evidence type="ECO:0000256" key="1">
    <source>
        <dbReference type="SAM" id="Phobius"/>
    </source>
</evidence>
<dbReference type="PIRSF" id="PIRSF011474">
    <property type="entry name" value="Glucitol_operon_activator"/>
    <property type="match status" value="1"/>
</dbReference>
<accession>A0A224X6X4</accession>
<dbReference type="InterPro" id="IPR009693">
    <property type="entry name" value="Glucitol_operon_activator"/>
</dbReference>
<keyword evidence="1" id="KW-0812">Transmembrane</keyword>
<feature type="transmembrane region" description="Helical" evidence="1">
    <location>
        <begin position="6"/>
        <end position="23"/>
    </location>
</feature>
<dbReference type="Proteomes" id="UP000218689">
    <property type="component" value="Unassembled WGS sequence"/>
</dbReference>
<keyword evidence="3" id="KW-1185">Reference proteome</keyword>
<dbReference type="Pfam" id="PF06923">
    <property type="entry name" value="GutM"/>
    <property type="match status" value="1"/>
</dbReference>
<gene>
    <name evidence="2" type="ORF">RsY01_1912</name>
</gene>
<reference evidence="3" key="1">
    <citation type="submission" date="2017-08" db="EMBL/GenBank/DDBJ databases">
        <title>Draft genome sequence of Lactococcus sp. strain Rs-Y01, isolated from the gut of the lower termite Reticulitermes speratus.</title>
        <authorList>
            <person name="Ohkuma M."/>
            <person name="Yuki M."/>
        </authorList>
    </citation>
    <scope>NUCLEOTIDE SEQUENCE [LARGE SCALE GENOMIC DNA]</scope>
    <source>
        <strain evidence="3">Rs-Y01</strain>
    </source>
</reference>
<evidence type="ECO:0000313" key="2">
    <source>
        <dbReference type="EMBL" id="GAX48296.1"/>
    </source>
</evidence>
<keyword evidence="1" id="KW-1133">Transmembrane helix</keyword>
<evidence type="ECO:0008006" key="4">
    <source>
        <dbReference type="Google" id="ProtNLM"/>
    </source>
</evidence>
<dbReference type="RefSeq" id="WP_094785308.1">
    <property type="nucleotide sequence ID" value="NZ_BEDT01000005.1"/>
</dbReference>
<dbReference type="EMBL" id="BEDT01000005">
    <property type="protein sequence ID" value="GAX48296.1"/>
    <property type="molecule type" value="Genomic_DNA"/>
</dbReference>
<dbReference type="OrthoDB" id="9096700at2"/>
<sequence length="155" mass="17642">MNNWLLVGIIAVIAYVIQIIFGLRQIKHFNQVYQKLRQQGRVAIGRRPGRIKSGTIMLFGLDAHGVIIATQKMQGISVLSKFKSLNQFNGIELQALTAYHPLVSKELKITRQTIENARELYLRVQSGDYQESSPLSLVDKLKMQAMVVRKQVLHK</sequence>
<organism evidence="2 3">
    <name type="scientific">Pseudolactococcus reticulitermitis</name>
    <dbReference type="NCBI Taxonomy" id="2025039"/>
    <lineage>
        <taxon>Bacteria</taxon>
        <taxon>Bacillati</taxon>
        <taxon>Bacillota</taxon>
        <taxon>Bacilli</taxon>
        <taxon>Lactobacillales</taxon>
        <taxon>Streptococcaceae</taxon>
        <taxon>Pseudolactococcus</taxon>
    </lineage>
</organism>